<evidence type="ECO:0000256" key="1">
    <source>
        <dbReference type="ARBA" id="ARBA00004173"/>
    </source>
</evidence>
<feature type="coiled-coil region" evidence="4">
    <location>
        <begin position="53"/>
        <end position="80"/>
    </location>
</feature>
<dbReference type="RefSeq" id="XP_066072541.1">
    <property type="nucleotide sequence ID" value="XM_066216444.1"/>
</dbReference>
<keyword evidence="4" id="KW-0175">Coiled coil</keyword>
<reference evidence="5 6" key="1">
    <citation type="submission" date="2024-01" db="EMBL/GenBank/DDBJ databases">
        <title>Comparative genomics of Cryptococcus and Kwoniella reveals pathogenesis evolution and contrasting modes of karyotype evolution via chromosome fusion or intercentromeric recombination.</title>
        <authorList>
            <person name="Coelho M.A."/>
            <person name="David-Palma M."/>
            <person name="Shea T."/>
            <person name="Bowers K."/>
            <person name="McGinley-Smith S."/>
            <person name="Mohammad A.W."/>
            <person name="Gnirke A."/>
            <person name="Yurkov A.M."/>
            <person name="Nowrousian M."/>
            <person name="Sun S."/>
            <person name="Cuomo C.A."/>
            <person name="Heitman J."/>
        </authorList>
    </citation>
    <scope>NUCLEOTIDE SEQUENCE [LARGE SCALE GENOMIC DNA]</scope>
    <source>
        <strain evidence="5 6">CBS 6074</strain>
    </source>
</reference>
<keyword evidence="2" id="KW-0809">Transit peptide</keyword>
<proteinExistence type="predicted"/>
<dbReference type="GeneID" id="91091316"/>
<evidence type="ECO:0000256" key="2">
    <source>
        <dbReference type="ARBA" id="ARBA00022946"/>
    </source>
</evidence>
<dbReference type="EMBL" id="CP144098">
    <property type="protein sequence ID" value="WWC85778.1"/>
    <property type="molecule type" value="Genomic_DNA"/>
</dbReference>
<protein>
    <recommendedName>
        <fullName evidence="7">Tim44-like domain-containing protein</fullName>
    </recommendedName>
</protein>
<name>A0AAX4JLR4_9TREE</name>
<dbReference type="InterPro" id="IPR051975">
    <property type="entry name" value="mtLSU_mL45"/>
</dbReference>
<comment type="subcellular location">
    <subcellularLocation>
        <location evidence="1">Mitochondrion</location>
    </subcellularLocation>
</comment>
<keyword evidence="6" id="KW-1185">Reference proteome</keyword>
<evidence type="ECO:0008006" key="7">
    <source>
        <dbReference type="Google" id="ProtNLM"/>
    </source>
</evidence>
<keyword evidence="3" id="KW-0496">Mitochondrion</keyword>
<accession>A0AAX4JLR4</accession>
<dbReference type="PANTHER" id="PTHR28554">
    <property type="entry name" value="39S RIBOSOMAL PROTEIN L45, MITOCHONDRIAL"/>
    <property type="match status" value="1"/>
</dbReference>
<sequence length="304" mass="34715">MSFLPSLRASAPSSSSLKISIKPMAAVVAQVTPSNKYVQIRSISSGSSRNSAAMSKSRSVQDVEKELEEQKQMLARAHRTNPGMDVGLQNLPVFESYVDPQKPLYWFLPGFGDKKYKAERKERASLSRQSLNEIIKRGALPPYQGAREWKRTAFDPWRQAMLFLRRQHYFPSSITHFNKMYTDYMKIQAEGTIGQATAISKDNALQAALNVIKGRKDKMSWELIKENRPPYLVSSRMTVTDPRDMKMAAQMVIRFDTQQALTTQKRGQKPVRREQRVVENIIFEGQPVNVACDWKVKGKLIEQQ</sequence>
<evidence type="ECO:0000313" key="5">
    <source>
        <dbReference type="EMBL" id="WWC85778.1"/>
    </source>
</evidence>
<dbReference type="AlphaFoldDB" id="A0AAX4JLR4"/>
<dbReference type="Pfam" id="PF07961">
    <property type="entry name" value="MBA1"/>
    <property type="match status" value="1"/>
</dbReference>
<evidence type="ECO:0000313" key="6">
    <source>
        <dbReference type="Proteomes" id="UP001355207"/>
    </source>
</evidence>
<evidence type="ECO:0000256" key="4">
    <source>
        <dbReference type="SAM" id="Coils"/>
    </source>
</evidence>
<dbReference type="Gene3D" id="3.10.450.240">
    <property type="match status" value="1"/>
</dbReference>
<dbReference type="GO" id="GO:0005743">
    <property type="term" value="C:mitochondrial inner membrane"/>
    <property type="evidence" value="ECO:0007669"/>
    <property type="project" value="InterPro"/>
</dbReference>
<dbReference type="Proteomes" id="UP001355207">
    <property type="component" value="Chromosome 1"/>
</dbReference>
<evidence type="ECO:0000256" key="3">
    <source>
        <dbReference type="ARBA" id="ARBA00023128"/>
    </source>
</evidence>
<gene>
    <name evidence="5" type="ORF">L201_000644</name>
</gene>
<dbReference type="GO" id="GO:0032979">
    <property type="term" value="P:protein insertion into mitochondrial inner membrane from matrix"/>
    <property type="evidence" value="ECO:0007669"/>
    <property type="project" value="InterPro"/>
</dbReference>
<dbReference type="PANTHER" id="PTHR28554:SF1">
    <property type="entry name" value="LARGE RIBOSOMAL SUBUNIT PROTEIN ML45"/>
    <property type="match status" value="1"/>
</dbReference>
<organism evidence="5 6">
    <name type="scientific">Kwoniella dendrophila CBS 6074</name>
    <dbReference type="NCBI Taxonomy" id="1295534"/>
    <lineage>
        <taxon>Eukaryota</taxon>
        <taxon>Fungi</taxon>
        <taxon>Dikarya</taxon>
        <taxon>Basidiomycota</taxon>
        <taxon>Agaricomycotina</taxon>
        <taxon>Tremellomycetes</taxon>
        <taxon>Tremellales</taxon>
        <taxon>Cryptococcaceae</taxon>
        <taxon>Kwoniella</taxon>
    </lineage>
</organism>
<dbReference type="InterPro" id="IPR024621">
    <property type="entry name" value="Mba1"/>
</dbReference>